<organism evidence="8 9">
    <name type="scientific">Alteromonas lipolytica</name>
    <dbReference type="NCBI Taxonomy" id="1856405"/>
    <lineage>
        <taxon>Bacteria</taxon>
        <taxon>Pseudomonadati</taxon>
        <taxon>Pseudomonadota</taxon>
        <taxon>Gammaproteobacteria</taxon>
        <taxon>Alteromonadales</taxon>
        <taxon>Alteromonadaceae</taxon>
        <taxon>Alteromonas/Salinimonas group</taxon>
        <taxon>Alteromonas</taxon>
    </lineage>
</organism>
<sequence length="350" mass="39556">MALSHENALTITQLQSDQCENWDTYVEKHEDGAFFHLTGWKTVIEKTFGHPCFYLAAWCEQQLVGVLPLVQVKSLLFGNSLVSTPFCVYGGALADTDAIRLQLENKALDLGKELKVDFVELRDRKPLDNPNYEIFCHHSTYGCELADTPDAILAGVKKKQRAVIRHSLKNELQSVVNKDVGTAYDVYAESVRNLGTPVFHKQFFHNLAEVFGDKLDVLTVLTSEGTPVSSVLSFYYKDEVLPYYGGGLHDARALKSNDFMYYQLMCHARELGCTRYDFGRSKDDSGAAKYKLSYGMPAEPLHYKRALVEATEQPNLSPNNPKYALFINTWKKLPLWLSRLVGPYLSKYLG</sequence>
<gene>
    <name evidence="8" type="ORF">BFC17_21100</name>
</gene>
<dbReference type="SUPFAM" id="SSF55729">
    <property type="entry name" value="Acyl-CoA N-acyltransferases (Nat)"/>
    <property type="match status" value="1"/>
</dbReference>
<evidence type="ECO:0000256" key="4">
    <source>
        <dbReference type="ARBA" id="ARBA00022984"/>
    </source>
</evidence>
<keyword evidence="9" id="KW-1185">Reference proteome</keyword>
<dbReference type="Proteomes" id="UP000176037">
    <property type="component" value="Unassembled WGS sequence"/>
</dbReference>
<dbReference type="Pfam" id="PF13480">
    <property type="entry name" value="Acetyltransf_6"/>
    <property type="match status" value="1"/>
</dbReference>
<keyword evidence="5" id="KW-0012">Acyltransferase</keyword>
<feature type="domain" description="BioF2-like acetyltransferase" evidence="7">
    <location>
        <begin position="177"/>
        <end position="291"/>
    </location>
</feature>
<dbReference type="GO" id="GO:0071555">
    <property type="term" value="P:cell wall organization"/>
    <property type="evidence" value="ECO:0007669"/>
    <property type="project" value="UniProtKB-KW"/>
</dbReference>
<dbReference type="InterPro" id="IPR016181">
    <property type="entry name" value="Acyl_CoA_acyltransferase"/>
</dbReference>
<comment type="similarity">
    <text evidence="1">Belongs to the FemABX family.</text>
</comment>
<accession>A0A1E8FDQ0</accession>
<dbReference type="GO" id="GO:0009252">
    <property type="term" value="P:peptidoglycan biosynthetic process"/>
    <property type="evidence" value="ECO:0007669"/>
    <property type="project" value="UniProtKB-KW"/>
</dbReference>
<dbReference type="OrthoDB" id="9773932at2"/>
<dbReference type="NCBIfam" id="TIGR03019">
    <property type="entry name" value="pepcterm_femAB"/>
    <property type="match status" value="1"/>
</dbReference>
<evidence type="ECO:0000256" key="3">
    <source>
        <dbReference type="ARBA" id="ARBA00022960"/>
    </source>
</evidence>
<evidence type="ECO:0000256" key="1">
    <source>
        <dbReference type="ARBA" id="ARBA00009943"/>
    </source>
</evidence>
<dbReference type="GO" id="GO:0008360">
    <property type="term" value="P:regulation of cell shape"/>
    <property type="evidence" value="ECO:0007669"/>
    <property type="project" value="UniProtKB-KW"/>
</dbReference>
<evidence type="ECO:0000313" key="9">
    <source>
        <dbReference type="Proteomes" id="UP000176037"/>
    </source>
</evidence>
<keyword evidence="2" id="KW-0808">Transferase</keyword>
<dbReference type="PANTHER" id="PTHR36174">
    <property type="entry name" value="LIPID II:GLYCINE GLYCYLTRANSFERASE"/>
    <property type="match status" value="1"/>
</dbReference>
<dbReference type="EMBL" id="MJIC01000014">
    <property type="protein sequence ID" value="OFI34050.1"/>
    <property type="molecule type" value="Genomic_DNA"/>
</dbReference>
<evidence type="ECO:0000259" key="7">
    <source>
        <dbReference type="Pfam" id="PF13480"/>
    </source>
</evidence>
<dbReference type="PROSITE" id="PS51191">
    <property type="entry name" value="FEMABX"/>
    <property type="match status" value="1"/>
</dbReference>
<keyword evidence="4" id="KW-0573">Peptidoglycan synthesis</keyword>
<dbReference type="Gene3D" id="3.40.630.30">
    <property type="match status" value="1"/>
</dbReference>
<name>A0A1E8FDQ0_9ALTE</name>
<dbReference type="InterPro" id="IPR017469">
    <property type="entry name" value="PEP-CTERM_FemAB-rel"/>
</dbReference>
<protein>
    <submittedName>
        <fullName evidence="8">Peptidoglycan bridge formation protein FemAB</fullName>
    </submittedName>
</protein>
<comment type="caution">
    <text evidence="8">The sequence shown here is derived from an EMBL/GenBank/DDBJ whole genome shotgun (WGS) entry which is preliminary data.</text>
</comment>
<dbReference type="GO" id="GO:0016755">
    <property type="term" value="F:aminoacyltransferase activity"/>
    <property type="evidence" value="ECO:0007669"/>
    <property type="project" value="InterPro"/>
</dbReference>
<evidence type="ECO:0000256" key="5">
    <source>
        <dbReference type="ARBA" id="ARBA00023315"/>
    </source>
</evidence>
<dbReference type="PANTHER" id="PTHR36174:SF1">
    <property type="entry name" value="LIPID II:GLYCINE GLYCYLTRANSFERASE"/>
    <property type="match status" value="1"/>
</dbReference>
<dbReference type="RefSeq" id="WP_070176978.1">
    <property type="nucleotide sequence ID" value="NZ_BMJR01000003.1"/>
</dbReference>
<dbReference type="InterPro" id="IPR038740">
    <property type="entry name" value="BioF2-like_GNAT_dom"/>
</dbReference>
<evidence type="ECO:0000256" key="6">
    <source>
        <dbReference type="ARBA" id="ARBA00023316"/>
    </source>
</evidence>
<dbReference type="InterPro" id="IPR003447">
    <property type="entry name" value="FEMABX"/>
</dbReference>
<dbReference type="STRING" id="1856405.BFC17_21100"/>
<reference evidence="8 9" key="1">
    <citation type="submission" date="2016-09" db="EMBL/GenBank/DDBJ databases">
        <title>Alteromonas lipolytica, a new species isolated from sea water.</title>
        <authorList>
            <person name="Wu Y.-H."/>
            <person name="Cheng H."/>
            <person name="Xu X.-W."/>
        </authorList>
    </citation>
    <scope>NUCLEOTIDE SEQUENCE [LARGE SCALE GENOMIC DNA]</scope>
    <source>
        <strain evidence="8 9">JW12</strain>
    </source>
</reference>
<evidence type="ECO:0000313" key="8">
    <source>
        <dbReference type="EMBL" id="OFI34050.1"/>
    </source>
</evidence>
<dbReference type="AlphaFoldDB" id="A0A1E8FDQ0"/>
<keyword evidence="3" id="KW-0133">Cell shape</keyword>
<proteinExistence type="inferred from homology"/>
<dbReference type="InterPro" id="IPR050644">
    <property type="entry name" value="PG_Glycine_Bridge_Synth"/>
</dbReference>
<evidence type="ECO:0000256" key="2">
    <source>
        <dbReference type="ARBA" id="ARBA00022679"/>
    </source>
</evidence>
<keyword evidence="6" id="KW-0961">Cell wall biogenesis/degradation</keyword>